<gene>
    <name evidence="2" type="ORF">g.135</name>
</gene>
<feature type="non-terminal residue" evidence="2">
    <location>
        <position position="1"/>
    </location>
</feature>
<name>A0A1D2A6M3_AUXPR</name>
<proteinExistence type="predicted"/>
<feature type="compositionally biased region" description="Basic and acidic residues" evidence="1">
    <location>
        <begin position="47"/>
        <end position="57"/>
    </location>
</feature>
<evidence type="ECO:0000313" key="2">
    <source>
        <dbReference type="EMBL" id="JAT74824.1"/>
    </source>
</evidence>
<feature type="compositionally biased region" description="Low complexity" evidence="1">
    <location>
        <begin position="59"/>
        <end position="76"/>
    </location>
</feature>
<reference evidence="2" key="1">
    <citation type="submission" date="2015-08" db="EMBL/GenBank/DDBJ databases">
        <authorList>
            <person name="Babu N.S."/>
            <person name="Beckwith C.J."/>
            <person name="Beseler K.G."/>
            <person name="Brison A."/>
            <person name="Carone J.V."/>
            <person name="Caskin T.P."/>
            <person name="Diamond M."/>
            <person name="Durham M.E."/>
            <person name="Foxe J.M."/>
            <person name="Go M."/>
            <person name="Henderson B.A."/>
            <person name="Jones I.B."/>
            <person name="McGettigan J.A."/>
            <person name="Micheletti S.J."/>
            <person name="Nasrallah M.E."/>
            <person name="Ortiz D."/>
            <person name="Piller C.R."/>
            <person name="Privatt S.R."/>
            <person name="Schneider S.L."/>
            <person name="Sharp S."/>
            <person name="Smith T.C."/>
            <person name="Stanton J.D."/>
            <person name="Ullery H.E."/>
            <person name="Wilson R.J."/>
            <person name="Serrano M.G."/>
            <person name="Buck G."/>
            <person name="Lee V."/>
            <person name="Wang Y."/>
            <person name="Carvalho R."/>
            <person name="Voegtly L."/>
            <person name="Shi R."/>
            <person name="Duckworth R."/>
            <person name="Johnson A."/>
            <person name="Loviza R."/>
            <person name="Walstead R."/>
            <person name="Shah Z."/>
            <person name="Kiflezghi M."/>
            <person name="Wade K."/>
            <person name="Ball S.L."/>
            <person name="Bradley K.W."/>
            <person name="Asai D.J."/>
            <person name="Bowman C.A."/>
            <person name="Russell D.A."/>
            <person name="Pope W.H."/>
            <person name="Jacobs-Sera D."/>
            <person name="Hendrix R.W."/>
            <person name="Hatfull G.F."/>
        </authorList>
    </citation>
    <scope>NUCLEOTIDE SEQUENCE</scope>
</reference>
<feature type="region of interest" description="Disordered" evidence="1">
    <location>
        <begin position="47"/>
        <end position="103"/>
    </location>
</feature>
<feature type="region of interest" description="Disordered" evidence="1">
    <location>
        <begin position="122"/>
        <end position="155"/>
    </location>
</feature>
<organism evidence="2">
    <name type="scientific">Auxenochlorella protothecoides</name>
    <name type="common">Green microalga</name>
    <name type="synonym">Chlorella protothecoides</name>
    <dbReference type="NCBI Taxonomy" id="3075"/>
    <lineage>
        <taxon>Eukaryota</taxon>
        <taxon>Viridiplantae</taxon>
        <taxon>Chlorophyta</taxon>
        <taxon>core chlorophytes</taxon>
        <taxon>Trebouxiophyceae</taxon>
        <taxon>Chlorellales</taxon>
        <taxon>Chlorellaceae</taxon>
        <taxon>Auxenochlorella</taxon>
    </lineage>
</organism>
<feature type="compositionally biased region" description="Polar residues" evidence="1">
    <location>
        <begin position="94"/>
        <end position="103"/>
    </location>
</feature>
<accession>A0A1D2A6M3</accession>
<evidence type="ECO:0000256" key="1">
    <source>
        <dbReference type="SAM" id="MobiDB-lite"/>
    </source>
</evidence>
<protein>
    <submittedName>
        <fullName evidence="2">Uncharacterized protein</fullName>
    </submittedName>
</protein>
<dbReference type="AlphaFoldDB" id="A0A1D2A6M3"/>
<dbReference type="EMBL" id="GDKF01003798">
    <property type="protein sequence ID" value="JAT74824.1"/>
    <property type="molecule type" value="Transcribed_RNA"/>
</dbReference>
<sequence length="155" mass="16932">SLYIFTPYSLHRCLRLSLQGRSAMAKSLRSKVKRHFRLLRRDVVNAHDNQLSKEEQRQAAMDAAAAAPPVPTRKAPSPSGEEGAEEVAQGMDIDSSNLSTLPEVTPQNSAKILKKLRAQRLAATKGVQASSKKKKATGALVAATRSNKSKSKKRR</sequence>